<dbReference type="EMBL" id="QFVR01000002">
    <property type="protein sequence ID" value="PWI26632.1"/>
    <property type="molecule type" value="Genomic_DNA"/>
</dbReference>
<dbReference type="Proteomes" id="UP000245938">
    <property type="component" value="Unassembled WGS sequence"/>
</dbReference>
<name>A0A2U3AQ17_9BACL</name>
<accession>A0A2U3AQ17</accession>
<keyword evidence="1" id="KW-1133">Transmembrane helix</keyword>
<reference evidence="2 3" key="1">
    <citation type="submission" date="2018-05" db="EMBL/GenBank/DDBJ databases">
        <title>Kurthia sibirica genome sequence.</title>
        <authorList>
            <person name="Maclea K.S."/>
            <person name="Goen A.E."/>
        </authorList>
    </citation>
    <scope>NUCLEOTIDE SEQUENCE [LARGE SCALE GENOMIC DNA]</scope>
    <source>
        <strain evidence="2 3">ATCC 49154</strain>
    </source>
</reference>
<feature type="transmembrane region" description="Helical" evidence="1">
    <location>
        <begin position="15"/>
        <end position="34"/>
    </location>
</feature>
<keyword evidence="3" id="KW-1185">Reference proteome</keyword>
<organism evidence="2 3">
    <name type="scientific">Kurthia sibirica</name>
    <dbReference type="NCBI Taxonomy" id="202750"/>
    <lineage>
        <taxon>Bacteria</taxon>
        <taxon>Bacillati</taxon>
        <taxon>Bacillota</taxon>
        <taxon>Bacilli</taxon>
        <taxon>Bacillales</taxon>
        <taxon>Caryophanaceae</taxon>
        <taxon>Kurthia</taxon>
    </lineage>
</organism>
<feature type="transmembrane region" description="Helical" evidence="1">
    <location>
        <begin position="40"/>
        <end position="65"/>
    </location>
</feature>
<dbReference type="AlphaFoldDB" id="A0A2U3AQ17"/>
<dbReference type="RefSeq" id="WP_109304803.1">
    <property type="nucleotide sequence ID" value="NZ_BJUF01000002.1"/>
</dbReference>
<evidence type="ECO:0000313" key="2">
    <source>
        <dbReference type="EMBL" id="PWI26632.1"/>
    </source>
</evidence>
<proteinExistence type="predicted"/>
<protein>
    <submittedName>
        <fullName evidence="2">Uncharacterized protein</fullName>
    </submittedName>
</protein>
<comment type="caution">
    <text evidence="2">The sequence shown here is derived from an EMBL/GenBank/DDBJ whole genome shotgun (WGS) entry which is preliminary data.</text>
</comment>
<evidence type="ECO:0000256" key="1">
    <source>
        <dbReference type="SAM" id="Phobius"/>
    </source>
</evidence>
<keyword evidence="1" id="KW-0812">Transmembrane</keyword>
<keyword evidence="1" id="KW-0472">Membrane</keyword>
<gene>
    <name evidence="2" type="ORF">DEX24_02385</name>
</gene>
<evidence type="ECO:0000313" key="3">
    <source>
        <dbReference type="Proteomes" id="UP000245938"/>
    </source>
</evidence>
<sequence>MQFTHVSKVDFRIKIAQYGAYSCIALSSILFFSLSKKFSILFLIFILLALLALKKGLALFSLYLYRHEIAHATQNFKFNKSTNYSPYKREELLYLEIREALQIHNYYLLLLNGDGEIILQLTAAQRKKLPKQLTGFYIKQKGQYYELFPSN</sequence>